<dbReference type="SUPFAM" id="SSF56672">
    <property type="entry name" value="DNA/RNA polymerases"/>
    <property type="match status" value="1"/>
</dbReference>
<dbReference type="CDD" id="cd09272">
    <property type="entry name" value="RNase_HI_RT_Ty1"/>
    <property type="match status" value="1"/>
</dbReference>
<organism evidence="2 3">
    <name type="scientific">Cucumis melo var. makuwa</name>
    <name type="common">Oriental melon</name>
    <dbReference type="NCBI Taxonomy" id="1194695"/>
    <lineage>
        <taxon>Eukaryota</taxon>
        <taxon>Viridiplantae</taxon>
        <taxon>Streptophyta</taxon>
        <taxon>Embryophyta</taxon>
        <taxon>Tracheophyta</taxon>
        <taxon>Spermatophyta</taxon>
        <taxon>Magnoliopsida</taxon>
        <taxon>eudicotyledons</taxon>
        <taxon>Gunneridae</taxon>
        <taxon>Pentapetalae</taxon>
        <taxon>rosids</taxon>
        <taxon>fabids</taxon>
        <taxon>Cucurbitales</taxon>
        <taxon>Cucurbitaceae</taxon>
        <taxon>Benincaseae</taxon>
        <taxon>Cucumis</taxon>
    </lineage>
</organism>
<dbReference type="Proteomes" id="UP000321947">
    <property type="component" value="Unassembled WGS sequence"/>
</dbReference>
<name>A0A5D3DRR4_CUCMM</name>
<comment type="caution">
    <text evidence="2">The sequence shown here is derived from an EMBL/GenBank/DDBJ whole genome shotgun (WGS) entry which is preliminary data.</text>
</comment>
<accession>A0A5D3DRR4</accession>
<dbReference type="PANTHER" id="PTHR11439:SF440">
    <property type="entry name" value="INTEGRASE CATALYTIC DOMAIN-CONTAINING PROTEIN"/>
    <property type="match status" value="1"/>
</dbReference>
<evidence type="ECO:0000313" key="2">
    <source>
        <dbReference type="EMBL" id="TYK26089.1"/>
    </source>
</evidence>
<dbReference type="AlphaFoldDB" id="A0A5D3DRR4"/>
<dbReference type="EMBL" id="SSTD01003527">
    <property type="protein sequence ID" value="TYK26089.1"/>
    <property type="molecule type" value="Genomic_DNA"/>
</dbReference>
<dbReference type="InterPro" id="IPR043502">
    <property type="entry name" value="DNA/RNA_pol_sf"/>
</dbReference>
<evidence type="ECO:0000313" key="3">
    <source>
        <dbReference type="Proteomes" id="UP000321947"/>
    </source>
</evidence>
<gene>
    <name evidence="2" type="ORF">E5676_scaffold1185G00520</name>
</gene>
<feature type="domain" description="GAG-pre-integrase" evidence="1">
    <location>
        <begin position="171"/>
        <end position="234"/>
    </location>
</feature>
<dbReference type="Pfam" id="PF13976">
    <property type="entry name" value="gag_pre-integrs"/>
    <property type="match status" value="1"/>
</dbReference>
<dbReference type="InterPro" id="IPR025724">
    <property type="entry name" value="GAG-pre-integrase_dom"/>
</dbReference>
<protein>
    <submittedName>
        <fullName evidence="2">Putative mitochondrial protein</fullName>
    </submittedName>
</protein>
<proteinExistence type="predicted"/>
<sequence>MFRQGSDVPTGFCARSVPNLLVCEHFSFPIKKSWSLGRKLVSSKKLQSSRVFLKLKTWKKAWIFKGASIFEGVLEVGDLEESLYLQRSFNLRGWSTSGVEEASISWENSLWTFWSQKFPTPTNEENSSIYRVPCKITCELHCNATFLPESICFQDLSSGRTIGTTRHSMELYILDDDTSSCSISRTSTSDHDFMLWHFRLGHPNFTYIKYLFPHLFPKIDVSSLSFEVCIREKQHQTPLECLKESYPSTRLVSKVLLCMFECTAYVYNFGPNQAKFIPRAQACVFVGHLEGESVSEESNSTFEFIEPIPSIVSDIDPHPIILPTNQVSWKTTETSNNEAEQGHTEKIDKYDPSLDLLIALRKEMKALEKNNTWEICTLPKGQKPVACKWVFTLKYKIDGTLDRHKARVLLSVAVNKDWPLYQRDVKNDFLNGDLVEEVYKSPAPGFQVQFGKIAVQIVYVDDIVLSGDDQTEISQLNQFMQAPYEEHMEAIKRILRYLKMIPGKGLMFRKTDRKTIEAYTDSDWTRSVVDRKSTSGYCTFVWGNLVTWRSKKKSVEAEYRAMSLGICEEIWLQKVQYDLHQEYETTLKLFCDNIAIISIANNPVQHDRTKHVEID</sequence>
<reference evidence="2 3" key="1">
    <citation type="submission" date="2019-08" db="EMBL/GenBank/DDBJ databases">
        <title>Draft genome sequences of two oriental melons (Cucumis melo L. var makuwa).</title>
        <authorList>
            <person name="Kwon S.-Y."/>
        </authorList>
    </citation>
    <scope>NUCLEOTIDE SEQUENCE [LARGE SCALE GENOMIC DNA]</scope>
    <source>
        <strain evidence="3">cv. Chang Bougi</strain>
        <tissue evidence="2">Leaf</tissue>
    </source>
</reference>
<dbReference type="PANTHER" id="PTHR11439">
    <property type="entry name" value="GAG-POL-RELATED RETROTRANSPOSON"/>
    <property type="match status" value="1"/>
</dbReference>
<evidence type="ECO:0000259" key="1">
    <source>
        <dbReference type="Pfam" id="PF13976"/>
    </source>
</evidence>